<gene>
    <name evidence="1" type="ORF">BCR32DRAFT_249944</name>
</gene>
<comment type="caution">
    <text evidence="1">The sequence shown here is derived from an EMBL/GenBank/DDBJ whole genome shotgun (WGS) entry which is preliminary data.</text>
</comment>
<dbReference type="Proteomes" id="UP000193944">
    <property type="component" value="Unassembled WGS sequence"/>
</dbReference>
<dbReference type="EMBL" id="MCFG01000387">
    <property type="protein sequence ID" value="ORX73461.1"/>
    <property type="molecule type" value="Genomic_DNA"/>
</dbReference>
<protein>
    <submittedName>
        <fullName evidence="1">Uncharacterized protein</fullName>
    </submittedName>
</protein>
<keyword evidence="2" id="KW-1185">Reference proteome</keyword>
<dbReference type="AlphaFoldDB" id="A0A1Y1WIQ5"/>
<evidence type="ECO:0000313" key="2">
    <source>
        <dbReference type="Proteomes" id="UP000193944"/>
    </source>
</evidence>
<sequence length="369" mass="44630">MNDCSKNTIDFYNELNNNCDINILQEIINCECDFSNPFLHNFFVPNEYIINSINNDNNNYDLFIKLFEKDYFYVLFFYVCYYKFIPFEIHHLFGYESIDIKSLVLIFCFNYFYLNNQYYKIEKLLKHIDRETLISYIVDMFGNNIDILEYVITNLVKGSLISNSHNFYNISPVLPLELIKKYNSKIFKPNKIYIKCPKINNPNYYSSQIKEDYDEIYSYFIDNISIFPFNYEEFYGYEKLEYIIFKECNTFVEKYLYNFDSLDKILNDPKYILNLIDEYSNNKIFILLIKLSYVISLLHNNYSSFIISLLVKRLGIRVYLKDKYLYFKYSNSDEFTIEKEIGSKFKTVAIIGNYIKCHNEGIHRTFYEW</sequence>
<proteinExistence type="predicted"/>
<accession>A0A1Y1WIQ5</accession>
<dbReference type="OrthoDB" id="10621398at2759"/>
<reference evidence="1 2" key="2">
    <citation type="submission" date="2016-08" db="EMBL/GenBank/DDBJ databases">
        <title>Pervasive Adenine N6-methylation of Active Genes in Fungi.</title>
        <authorList>
            <consortium name="DOE Joint Genome Institute"/>
            <person name="Mondo S.J."/>
            <person name="Dannebaum R.O."/>
            <person name="Kuo R.C."/>
            <person name="Labutti K."/>
            <person name="Haridas S."/>
            <person name="Kuo A."/>
            <person name="Salamov A."/>
            <person name="Ahrendt S.R."/>
            <person name="Lipzen A."/>
            <person name="Sullivan W."/>
            <person name="Andreopoulos W.B."/>
            <person name="Clum A."/>
            <person name="Lindquist E."/>
            <person name="Daum C."/>
            <person name="Ramamoorthy G.K."/>
            <person name="Gryganskyi A."/>
            <person name="Culley D."/>
            <person name="Magnuson J.K."/>
            <person name="James T.Y."/>
            <person name="O'Malley M.A."/>
            <person name="Stajich J.E."/>
            <person name="Spatafora J.W."/>
            <person name="Visel A."/>
            <person name="Grigoriev I.V."/>
        </authorList>
    </citation>
    <scope>NUCLEOTIDE SEQUENCE [LARGE SCALE GENOMIC DNA]</scope>
    <source>
        <strain evidence="1 2">S4</strain>
    </source>
</reference>
<organism evidence="1 2">
    <name type="scientific">Anaeromyces robustus</name>
    <dbReference type="NCBI Taxonomy" id="1754192"/>
    <lineage>
        <taxon>Eukaryota</taxon>
        <taxon>Fungi</taxon>
        <taxon>Fungi incertae sedis</taxon>
        <taxon>Chytridiomycota</taxon>
        <taxon>Chytridiomycota incertae sedis</taxon>
        <taxon>Neocallimastigomycetes</taxon>
        <taxon>Neocallimastigales</taxon>
        <taxon>Neocallimastigaceae</taxon>
        <taxon>Anaeromyces</taxon>
    </lineage>
</organism>
<reference evidence="1 2" key="1">
    <citation type="submission" date="2016-08" db="EMBL/GenBank/DDBJ databases">
        <title>A Parts List for Fungal Cellulosomes Revealed by Comparative Genomics.</title>
        <authorList>
            <consortium name="DOE Joint Genome Institute"/>
            <person name="Haitjema C.H."/>
            <person name="Gilmore S.P."/>
            <person name="Henske J.K."/>
            <person name="Solomon K.V."/>
            <person name="De Groot R."/>
            <person name="Kuo A."/>
            <person name="Mondo S.J."/>
            <person name="Salamov A.A."/>
            <person name="Labutti K."/>
            <person name="Zhao Z."/>
            <person name="Chiniquy J."/>
            <person name="Barry K."/>
            <person name="Brewer H.M."/>
            <person name="Purvine S.O."/>
            <person name="Wright A.T."/>
            <person name="Boxma B."/>
            <person name="Van Alen T."/>
            <person name="Hackstein J.H."/>
            <person name="Baker S.E."/>
            <person name="Grigoriev I.V."/>
            <person name="O'Malley M.A."/>
        </authorList>
    </citation>
    <scope>NUCLEOTIDE SEQUENCE [LARGE SCALE GENOMIC DNA]</scope>
    <source>
        <strain evidence="1 2">S4</strain>
    </source>
</reference>
<evidence type="ECO:0000313" key="1">
    <source>
        <dbReference type="EMBL" id="ORX73461.1"/>
    </source>
</evidence>
<name>A0A1Y1WIQ5_9FUNG</name>